<comment type="caution">
    <text evidence="3">The sequence shown here is derived from an EMBL/GenBank/DDBJ whole genome shotgun (WGS) entry which is preliminary data.</text>
</comment>
<dbReference type="InterPro" id="IPR051448">
    <property type="entry name" value="CdaR-like_regulators"/>
</dbReference>
<sequence>MAAVHGLGVIGRVLKEMAADEDVVDQLVRAARSHAPDVAKLPEAENRRHVAVMLAAGLDSFTNAREPDEQDFAAAEALGSDRAAQGVPITSLLRGVQAGRTRATAIAISRCRDAGVPDDVILEAILDLERYTGALERHVVNGYHTAELELSRTTRDTRTQLLRRLLLRDGTPPPADDELRRAGLRPDGRYHCLVSAVTDPVQARALEQRFLAHGGVCGIVEGRLTGLAPHPPAAPAALVVVAPAVPLDALRDVHPLCTAALRVAADLGLRGVRDLTELAGDTALAAHPVLAGLLSTTLLAALDHDDEFHRELVGTALAYLDHDRRLNRTAGALHVHPNTVRYRLDRLEEITGTSTDHPAFGDRSAVLDALRWWWALRTWLGHHR</sequence>
<proteinExistence type="predicted"/>
<evidence type="ECO:0000313" key="3">
    <source>
        <dbReference type="EMBL" id="MDQ2583701.1"/>
    </source>
</evidence>
<dbReference type="InterPro" id="IPR025751">
    <property type="entry name" value="RsbRD_N_dom"/>
</dbReference>
<dbReference type="Gene3D" id="1.10.10.2840">
    <property type="entry name" value="PucR C-terminal helix-turn-helix domain"/>
    <property type="match status" value="1"/>
</dbReference>
<dbReference type="RefSeq" id="WP_306744816.1">
    <property type="nucleotide sequence ID" value="NZ_NSDM01000002.1"/>
</dbReference>
<gene>
    <name evidence="3" type="ORF">CKY47_06825</name>
</gene>
<dbReference type="InterPro" id="IPR042070">
    <property type="entry name" value="PucR_C-HTH_sf"/>
</dbReference>
<feature type="domain" description="RsbT co-antagonist protein RsbRD N-terminal" evidence="2">
    <location>
        <begin position="22"/>
        <end position="157"/>
    </location>
</feature>
<evidence type="ECO:0000259" key="1">
    <source>
        <dbReference type="Pfam" id="PF13556"/>
    </source>
</evidence>
<keyword evidence="4" id="KW-1185">Reference proteome</keyword>
<dbReference type="Proteomes" id="UP001225605">
    <property type="component" value="Unassembled WGS sequence"/>
</dbReference>
<dbReference type="PANTHER" id="PTHR33744:SF1">
    <property type="entry name" value="DNA-BINDING TRANSCRIPTIONAL ACTIVATOR ADER"/>
    <property type="match status" value="1"/>
</dbReference>
<accession>A0ABU0WV52</accession>
<name>A0ABU0WV52_9PSEU</name>
<reference evidence="3 4" key="1">
    <citation type="submission" date="2017-06" db="EMBL/GenBank/DDBJ databases">
        <title>Cultured bacterium strain Saccharothrix yanglingensis Hhs.015.</title>
        <authorList>
            <person name="Xia Y."/>
        </authorList>
    </citation>
    <scope>NUCLEOTIDE SEQUENCE [LARGE SCALE GENOMIC DNA]</scope>
    <source>
        <strain evidence="3 4">Hhs.015</strain>
    </source>
</reference>
<dbReference type="Pfam" id="PF14361">
    <property type="entry name" value="RsbRD_N"/>
    <property type="match status" value="1"/>
</dbReference>
<protein>
    <recommendedName>
        <fullName evidence="5">PucR C-terminal helix-turn-helix domain-containing protein</fullName>
    </recommendedName>
</protein>
<organism evidence="3 4">
    <name type="scientific">Saccharothrix yanglingensis</name>
    <dbReference type="NCBI Taxonomy" id="659496"/>
    <lineage>
        <taxon>Bacteria</taxon>
        <taxon>Bacillati</taxon>
        <taxon>Actinomycetota</taxon>
        <taxon>Actinomycetes</taxon>
        <taxon>Pseudonocardiales</taxon>
        <taxon>Pseudonocardiaceae</taxon>
        <taxon>Saccharothrix</taxon>
    </lineage>
</organism>
<evidence type="ECO:0000313" key="4">
    <source>
        <dbReference type="Proteomes" id="UP001225605"/>
    </source>
</evidence>
<dbReference type="PANTHER" id="PTHR33744">
    <property type="entry name" value="CARBOHYDRATE DIACID REGULATOR"/>
    <property type="match status" value="1"/>
</dbReference>
<dbReference type="Pfam" id="PF13556">
    <property type="entry name" value="HTH_30"/>
    <property type="match status" value="1"/>
</dbReference>
<evidence type="ECO:0000259" key="2">
    <source>
        <dbReference type="Pfam" id="PF14361"/>
    </source>
</evidence>
<dbReference type="EMBL" id="NSDM01000002">
    <property type="protein sequence ID" value="MDQ2583701.1"/>
    <property type="molecule type" value="Genomic_DNA"/>
</dbReference>
<evidence type="ECO:0008006" key="5">
    <source>
        <dbReference type="Google" id="ProtNLM"/>
    </source>
</evidence>
<feature type="domain" description="PucR C-terminal helix-turn-helix" evidence="1">
    <location>
        <begin position="312"/>
        <end position="359"/>
    </location>
</feature>
<dbReference type="InterPro" id="IPR025736">
    <property type="entry name" value="PucR_C-HTH_dom"/>
</dbReference>